<evidence type="ECO:0000256" key="4">
    <source>
        <dbReference type="ARBA" id="ARBA00023136"/>
    </source>
</evidence>
<evidence type="ECO:0000256" key="2">
    <source>
        <dbReference type="ARBA" id="ARBA00022692"/>
    </source>
</evidence>
<dbReference type="STRING" id="1037660.A0A066V7S2"/>
<evidence type="ECO:0008006" key="9">
    <source>
        <dbReference type="Google" id="ProtNLM"/>
    </source>
</evidence>
<dbReference type="GeneID" id="25266270"/>
<dbReference type="OrthoDB" id="3054336at2759"/>
<evidence type="ECO:0000256" key="6">
    <source>
        <dbReference type="SAM" id="Phobius"/>
    </source>
</evidence>
<dbReference type="PANTHER" id="PTHR11785:SF498">
    <property type="entry name" value="HIGH-AFFINITY METHIONINE PERMEASE"/>
    <property type="match status" value="1"/>
</dbReference>
<dbReference type="InParanoid" id="A0A066V7S2"/>
<dbReference type="HOGENOM" id="CLU_2090646_0_0_1"/>
<feature type="compositionally biased region" description="Basic and acidic residues" evidence="5">
    <location>
        <begin position="24"/>
        <end position="33"/>
    </location>
</feature>
<comment type="subcellular location">
    <subcellularLocation>
        <location evidence="1">Membrane</location>
        <topology evidence="1">Multi-pass membrane protein</topology>
    </subcellularLocation>
</comment>
<dbReference type="Pfam" id="PF13520">
    <property type="entry name" value="AA_permease_2"/>
    <property type="match status" value="1"/>
</dbReference>
<dbReference type="Gene3D" id="1.20.1740.10">
    <property type="entry name" value="Amino acid/polyamine transporter I"/>
    <property type="match status" value="1"/>
</dbReference>
<dbReference type="RefSeq" id="XP_013239692.1">
    <property type="nucleotide sequence ID" value="XM_013384238.1"/>
</dbReference>
<reference evidence="7 8" key="1">
    <citation type="submission" date="2014-05" db="EMBL/GenBank/DDBJ databases">
        <title>Draft genome sequence of a rare smut relative, Tilletiaria anomala UBC 951.</title>
        <authorList>
            <consortium name="DOE Joint Genome Institute"/>
            <person name="Toome M."/>
            <person name="Kuo A."/>
            <person name="Henrissat B."/>
            <person name="Lipzen A."/>
            <person name="Tritt A."/>
            <person name="Yoshinaga Y."/>
            <person name="Zane M."/>
            <person name="Barry K."/>
            <person name="Grigoriev I.V."/>
            <person name="Spatafora J.W."/>
            <person name="Aimea M.C."/>
        </authorList>
    </citation>
    <scope>NUCLEOTIDE SEQUENCE [LARGE SCALE GENOMIC DNA]</scope>
    <source>
        <strain evidence="7 8">UBC 951</strain>
    </source>
</reference>
<dbReference type="Proteomes" id="UP000027361">
    <property type="component" value="Unassembled WGS sequence"/>
</dbReference>
<organism evidence="7 8">
    <name type="scientific">Tilletiaria anomala (strain ATCC 24038 / CBS 436.72 / UBC 951)</name>
    <dbReference type="NCBI Taxonomy" id="1037660"/>
    <lineage>
        <taxon>Eukaryota</taxon>
        <taxon>Fungi</taxon>
        <taxon>Dikarya</taxon>
        <taxon>Basidiomycota</taxon>
        <taxon>Ustilaginomycotina</taxon>
        <taxon>Exobasidiomycetes</taxon>
        <taxon>Georgefischeriales</taxon>
        <taxon>Tilletiariaceae</taxon>
        <taxon>Tilletiaria</taxon>
    </lineage>
</organism>
<dbReference type="InterPro" id="IPR050598">
    <property type="entry name" value="AminoAcid_Transporter"/>
</dbReference>
<comment type="caution">
    <text evidence="7">The sequence shown here is derived from an EMBL/GenBank/DDBJ whole genome shotgun (WGS) entry which is preliminary data.</text>
</comment>
<dbReference type="GO" id="GO:0015179">
    <property type="term" value="F:L-amino acid transmembrane transporter activity"/>
    <property type="evidence" value="ECO:0007669"/>
    <property type="project" value="TreeGrafter"/>
</dbReference>
<gene>
    <name evidence="7" type="ORF">K437DRAFT_271416</name>
</gene>
<keyword evidence="8" id="KW-1185">Reference proteome</keyword>
<feature type="region of interest" description="Disordered" evidence="5">
    <location>
        <begin position="1"/>
        <end position="33"/>
    </location>
</feature>
<evidence type="ECO:0000313" key="7">
    <source>
        <dbReference type="EMBL" id="KDN34675.1"/>
    </source>
</evidence>
<feature type="non-terminal residue" evidence="7">
    <location>
        <position position="117"/>
    </location>
</feature>
<sequence length="117" mass="12084">MRSASPAFGGEESGSESLKASIEAGKHVERSVEDAPQVDLNIYSESVVEVPQGRQIGVISAMFLMINRIVGTGAFATTSTILAQSGSVGMSLVYWVVGAIIAGAGFAVYAEFATAIP</sequence>
<dbReference type="AlphaFoldDB" id="A0A066V7S2"/>
<evidence type="ECO:0000313" key="8">
    <source>
        <dbReference type="Proteomes" id="UP000027361"/>
    </source>
</evidence>
<feature type="transmembrane region" description="Helical" evidence="6">
    <location>
        <begin position="92"/>
        <end position="112"/>
    </location>
</feature>
<protein>
    <recommendedName>
        <fullName evidence="9">Amino acid permease/ SLC12A domain-containing protein</fullName>
    </recommendedName>
</protein>
<dbReference type="EMBL" id="JMSN01000281">
    <property type="protein sequence ID" value="KDN34675.1"/>
    <property type="molecule type" value="Genomic_DNA"/>
</dbReference>
<keyword evidence="2 6" id="KW-0812">Transmembrane</keyword>
<dbReference type="PANTHER" id="PTHR11785">
    <property type="entry name" value="AMINO ACID TRANSPORTER"/>
    <property type="match status" value="1"/>
</dbReference>
<dbReference type="GO" id="GO:0016020">
    <property type="term" value="C:membrane"/>
    <property type="evidence" value="ECO:0007669"/>
    <property type="project" value="UniProtKB-SubCell"/>
</dbReference>
<keyword evidence="4 6" id="KW-0472">Membrane</keyword>
<proteinExistence type="predicted"/>
<accession>A0A066V7S2</accession>
<name>A0A066V7S2_TILAU</name>
<evidence type="ECO:0000256" key="5">
    <source>
        <dbReference type="SAM" id="MobiDB-lite"/>
    </source>
</evidence>
<keyword evidence="3 6" id="KW-1133">Transmembrane helix</keyword>
<dbReference type="InterPro" id="IPR002293">
    <property type="entry name" value="AA/rel_permease1"/>
</dbReference>
<evidence type="ECO:0000256" key="3">
    <source>
        <dbReference type="ARBA" id="ARBA00022989"/>
    </source>
</evidence>
<evidence type="ECO:0000256" key="1">
    <source>
        <dbReference type="ARBA" id="ARBA00004141"/>
    </source>
</evidence>